<dbReference type="SUPFAM" id="SSF56801">
    <property type="entry name" value="Acetyl-CoA synthetase-like"/>
    <property type="match status" value="1"/>
</dbReference>
<dbReference type="GO" id="GO:0003987">
    <property type="term" value="F:acetate-CoA ligase activity"/>
    <property type="evidence" value="ECO:0007669"/>
    <property type="project" value="UniProtKB-EC"/>
</dbReference>
<protein>
    <submittedName>
        <fullName evidence="8">Acetate--CoA ligase</fullName>
        <ecNumber evidence="8">6.2.1.1</ecNumber>
    </submittedName>
</protein>
<evidence type="ECO:0000313" key="9">
    <source>
        <dbReference type="Proteomes" id="UP000005439"/>
    </source>
</evidence>
<dbReference type="GO" id="GO:0006637">
    <property type="term" value="P:acyl-CoA metabolic process"/>
    <property type="evidence" value="ECO:0007669"/>
    <property type="project" value="TreeGrafter"/>
</dbReference>
<dbReference type="Proteomes" id="UP000005439">
    <property type="component" value="Chromosome"/>
</dbReference>
<dbReference type="STRING" id="679936.Sulac_2195"/>
<evidence type="ECO:0000256" key="1">
    <source>
        <dbReference type="ARBA" id="ARBA00006432"/>
    </source>
</evidence>
<feature type="domain" description="AMP-dependent synthetase/ligase" evidence="6">
    <location>
        <begin position="31"/>
        <end position="385"/>
    </location>
</feature>
<dbReference type="Gene3D" id="3.40.50.12780">
    <property type="entry name" value="N-terminal domain of ligase-like"/>
    <property type="match status" value="1"/>
</dbReference>
<dbReference type="Pfam" id="PF00501">
    <property type="entry name" value="AMP-binding"/>
    <property type="match status" value="1"/>
</dbReference>
<evidence type="ECO:0000259" key="6">
    <source>
        <dbReference type="Pfam" id="PF00501"/>
    </source>
</evidence>
<evidence type="ECO:0000313" key="8">
    <source>
        <dbReference type="EMBL" id="AEW05671.1"/>
    </source>
</evidence>
<name>G8TTK5_SULAD</name>
<dbReference type="Gene3D" id="3.30.300.30">
    <property type="match status" value="1"/>
</dbReference>
<evidence type="ECO:0000259" key="7">
    <source>
        <dbReference type="Pfam" id="PF13193"/>
    </source>
</evidence>
<gene>
    <name evidence="8" type="ordered locus">Sulac_2195</name>
</gene>
<feature type="domain" description="AMP-binding enzyme C-terminal" evidence="7">
    <location>
        <begin position="446"/>
        <end position="524"/>
    </location>
</feature>
<dbReference type="FunFam" id="3.30.300.30:FF:000005">
    <property type="entry name" value="Acyl-coenzyme A synthetase ACSM5, mitochondrial"/>
    <property type="match status" value="1"/>
</dbReference>
<evidence type="ECO:0000256" key="2">
    <source>
        <dbReference type="ARBA" id="ARBA00022598"/>
    </source>
</evidence>
<feature type="transmembrane region" description="Helical" evidence="5">
    <location>
        <begin position="86"/>
        <end position="107"/>
    </location>
</feature>
<dbReference type="PANTHER" id="PTHR43605:SF10">
    <property type="entry name" value="ACYL-COA SYNTHETASE MEDIUM CHAIN FAMILY MEMBER 3"/>
    <property type="match status" value="1"/>
</dbReference>
<sequence>MNDRYAEHYRRFQWTIPAVFNIGEAVLSGKDPQAVAVWDVADDLTTRRYTFGDLAQDARRLANVYQSLGVEPGDRIGILLSQSVELVVSHIAAYLVGAIAVPLFALFGEDAITYRVNDAGCRILVADGMDWPRLAPIRDQWSTVHHIILTRQPDGPAENTLLWDTLLTGASDRFNPRPTGADDPAVIIYTSGTTGSPKGALHAHRVLLGHLPGVVMPHQQFPQPGDVMWTPADWAWIGGLLDVLLPSLYAGVPVVAFRPRKFDPERTLDLLQRLPIRNVFFPPTALRLLRTYTDRPRDGVALRTLASGGESLGADMIDWIRRVFGVTPAEFYGQTEANLLVANAPDIFPPTPGSMGRPVWGHDIRIVQENGEEAPIGEVGEITVTLPDPVAFLHYWNRPEATEAKTAGGRVHTGDLGRQDERGYLYFVGRVDDVINSSGYRIGPTEIESVIASHPAVALNAVVGKPDPIRGEIVKAFIVPTTPTIDRDRVAREIQDMVRKRLGAHEYPREIEFVDTLPMTTTGKIQRNVLRQRESARKPS</sequence>
<reference evidence="8 9" key="2">
    <citation type="journal article" date="2012" name="Stand. Genomic Sci.">
        <title>Complete genome sequence of the moderately thermophilic mineral-sulfide-oxidizing firmicute Sulfobacillus acidophilus type strain (NAL(T)).</title>
        <authorList>
            <person name="Anderson I."/>
            <person name="Chertkov O."/>
            <person name="Chen A."/>
            <person name="Saunders E."/>
            <person name="Lapidus A."/>
            <person name="Nolan M."/>
            <person name="Lucas S."/>
            <person name="Hammon N."/>
            <person name="Deshpande S."/>
            <person name="Cheng J.F."/>
            <person name="Han C."/>
            <person name="Tapia R."/>
            <person name="Goodwin L.A."/>
            <person name="Pitluck S."/>
            <person name="Liolios K."/>
            <person name="Pagani I."/>
            <person name="Ivanova N."/>
            <person name="Mikhailova N."/>
            <person name="Pati A."/>
            <person name="Palaniappan K."/>
            <person name="Land M."/>
            <person name="Pan C."/>
            <person name="Rohde M."/>
            <person name="Pukall R."/>
            <person name="Goker M."/>
            <person name="Detter J.C."/>
            <person name="Woyke T."/>
            <person name="Bristow J."/>
            <person name="Eisen J.A."/>
            <person name="Markowitz V."/>
            <person name="Hugenholtz P."/>
            <person name="Kyrpides N.C."/>
            <person name="Klenk H.P."/>
            <person name="Mavromatis K."/>
        </authorList>
    </citation>
    <scope>NUCLEOTIDE SEQUENCE [LARGE SCALE GENOMIC DNA]</scope>
    <source>
        <strain evidence="9">ATCC 700253 / DSM 10332 / NAL</strain>
    </source>
</reference>
<dbReference type="HOGENOM" id="CLU_000022_59_10_9"/>
<proteinExistence type="inferred from homology"/>
<dbReference type="GO" id="GO:0005524">
    <property type="term" value="F:ATP binding"/>
    <property type="evidence" value="ECO:0007669"/>
    <property type="project" value="UniProtKB-KW"/>
</dbReference>
<keyword evidence="3" id="KW-0547">Nucleotide-binding</keyword>
<keyword evidence="9" id="KW-1185">Reference proteome</keyword>
<keyword evidence="5" id="KW-0812">Transmembrane</keyword>
<evidence type="ECO:0000256" key="4">
    <source>
        <dbReference type="ARBA" id="ARBA00022840"/>
    </source>
</evidence>
<dbReference type="KEGG" id="sap:Sulac_2195"/>
<keyword evidence="2 8" id="KW-0436">Ligase</keyword>
<reference evidence="9" key="1">
    <citation type="submission" date="2011-12" db="EMBL/GenBank/DDBJ databases">
        <title>The complete genome of chromosome of Sulfobacillus acidophilus DSM 10332.</title>
        <authorList>
            <person name="Lucas S."/>
            <person name="Han J."/>
            <person name="Lapidus A."/>
            <person name="Bruce D."/>
            <person name="Goodwin L."/>
            <person name="Pitluck S."/>
            <person name="Peters L."/>
            <person name="Kyrpides N."/>
            <person name="Mavromatis K."/>
            <person name="Ivanova N."/>
            <person name="Mikhailova N."/>
            <person name="Chertkov O."/>
            <person name="Saunders E."/>
            <person name="Detter J.C."/>
            <person name="Tapia R."/>
            <person name="Han C."/>
            <person name="Land M."/>
            <person name="Hauser L."/>
            <person name="Markowitz V."/>
            <person name="Cheng J.-F."/>
            <person name="Hugenholtz P."/>
            <person name="Woyke T."/>
            <person name="Wu D."/>
            <person name="Pukall R."/>
            <person name="Gehrich-Schroeter G."/>
            <person name="Schneider S."/>
            <person name="Klenk H.-P."/>
            <person name="Eisen J.A."/>
        </authorList>
    </citation>
    <scope>NUCLEOTIDE SEQUENCE [LARGE SCALE GENOMIC DNA]</scope>
    <source>
        <strain evidence="9">ATCC 700253 / DSM 10332 / NAL</strain>
    </source>
</reference>
<dbReference type="Pfam" id="PF13193">
    <property type="entry name" value="AMP-binding_C"/>
    <property type="match status" value="1"/>
</dbReference>
<dbReference type="EC" id="6.2.1.1" evidence="8"/>
<dbReference type="GO" id="GO:0015645">
    <property type="term" value="F:fatty acid ligase activity"/>
    <property type="evidence" value="ECO:0007669"/>
    <property type="project" value="TreeGrafter"/>
</dbReference>
<keyword evidence="5" id="KW-1133">Transmembrane helix</keyword>
<dbReference type="PATRIC" id="fig|679936.5.peg.2270"/>
<keyword evidence="4" id="KW-0067">ATP-binding</keyword>
<dbReference type="GO" id="GO:0006633">
    <property type="term" value="P:fatty acid biosynthetic process"/>
    <property type="evidence" value="ECO:0007669"/>
    <property type="project" value="TreeGrafter"/>
</dbReference>
<dbReference type="PROSITE" id="PS00455">
    <property type="entry name" value="AMP_BINDING"/>
    <property type="match status" value="1"/>
</dbReference>
<dbReference type="AlphaFoldDB" id="G8TTK5"/>
<dbReference type="EMBL" id="CP003179">
    <property type="protein sequence ID" value="AEW05671.1"/>
    <property type="molecule type" value="Genomic_DNA"/>
</dbReference>
<dbReference type="InterPro" id="IPR020845">
    <property type="entry name" value="AMP-binding_CS"/>
</dbReference>
<dbReference type="InterPro" id="IPR045851">
    <property type="entry name" value="AMP-bd_C_sf"/>
</dbReference>
<dbReference type="InterPro" id="IPR000873">
    <property type="entry name" value="AMP-dep_synth/lig_dom"/>
</dbReference>
<dbReference type="InterPro" id="IPR042099">
    <property type="entry name" value="ANL_N_sf"/>
</dbReference>
<comment type="similarity">
    <text evidence="1">Belongs to the ATP-dependent AMP-binding enzyme family.</text>
</comment>
<evidence type="ECO:0000256" key="3">
    <source>
        <dbReference type="ARBA" id="ARBA00022741"/>
    </source>
</evidence>
<keyword evidence="5" id="KW-0472">Membrane</keyword>
<dbReference type="InterPro" id="IPR051087">
    <property type="entry name" value="Mitochondrial_ACSM"/>
</dbReference>
<evidence type="ECO:0000256" key="5">
    <source>
        <dbReference type="SAM" id="Phobius"/>
    </source>
</evidence>
<accession>G8TTK5</accession>
<dbReference type="InterPro" id="IPR025110">
    <property type="entry name" value="AMP-bd_C"/>
</dbReference>
<dbReference type="PANTHER" id="PTHR43605">
    <property type="entry name" value="ACYL-COENZYME A SYNTHETASE"/>
    <property type="match status" value="1"/>
</dbReference>
<organism evidence="8 9">
    <name type="scientific">Sulfobacillus acidophilus (strain ATCC 700253 / DSM 10332 / NAL)</name>
    <dbReference type="NCBI Taxonomy" id="679936"/>
    <lineage>
        <taxon>Bacteria</taxon>
        <taxon>Bacillati</taxon>
        <taxon>Bacillota</taxon>
        <taxon>Clostridia</taxon>
        <taxon>Eubacteriales</taxon>
        <taxon>Clostridiales Family XVII. Incertae Sedis</taxon>
        <taxon>Sulfobacillus</taxon>
    </lineage>
</organism>
<dbReference type="GO" id="GO:0004321">
    <property type="term" value="F:fatty-acyl-CoA synthase activity"/>
    <property type="evidence" value="ECO:0007669"/>
    <property type="project" value="TreeGrafter"/>
</dbReference>